<dbReference type="SUPFAM" id="SSF48484">
    <property type="entry name" value="Lipoxigenase"/>
    <property type="match status" value="1"/>
</dbReference>
<dbReference type="InterPro" id="IPR036226">
    <property type="entry name" value="LipOase_C_sf"/>
</dbReference>
<evidence type="ECO:0000256" key="2">
    <source>
        <dbReference type="ARBA" id="ARBA00022964"/>
    </source>
</evidence>
<proteinExistence type="predicted"/>
<evidence type="ECO:0000259" key="4">
    <source>
        <dbReference type="PROSITE" id="PS51393"/>
    </source>
</evidence>
<sequence length="61" mass="6703">MTDEEFAREMLAGVNPCMIRGLQEFPPKSNLDPTVYGDQTSKITADTLNLDGSTVDEVKIV</sequence>
<organism evidence="5 6">
    <name type="scientific">Trifolium subterraneum</name>
    <name type="common">Subterranean clover</name>
    <dbReference type="NCBI Taxonomy" id="3900"/>
    <lineage>
        <taxon>Eukaryota</taxon>
        <taxon>Viridiplantae</taxon>
        <taxon>Streptophyta</taxon>
        <taxon>Embryophyta</taxon>
        <taxon>Tracheophyta</taxon>
        <taxon>Spermatophyta</taxon>
        <taxon>Magnoliopsida</taxon>
        <taxon>eudicotyledons</taxon>
        <taxon>Gunneridae</taxon>
        <taxon>Pentapetalae</taxon>
        <taxon>rosids</taxon>
        <taxon>fabids</taxon>
        <taxon>Fabales</taxon>
        <taxon>Fabaceae</taxon>
        <taxon>Papilionoideae</taxon>
        <taxon>50 kb inversion clade</taxon>
        <taxon>NPAAA clade</taxon>
        <taxon>Hologalegina</taxon>
        <taxon>IRL clade</taxon>
        <taxon>Trifolieae</taxon>
        <taxon>Trifolium</taxon>
    </lineage>
</organism>
<dbReference type="GO" id="GO:0016702">
    <property type="term" value="F:oxidoreductase activity, acting on single donors with incorporation of molecular oxygen, incorporation of two atoms of oxygen"/>
    <property type="evidence" value="ECO:0007669"/>
    <property type="project" value="InterPro"/>
</dbReference>
<evidence type="ECO:0000313" key="5">
    <source>
        <dbReference type="EMBL" id="GAU21995.1"/>
    </source>
</evidence>
<dbReference type="OrthoDB" id="1434303at2759"/>
<protein>
    <recommendedName>
        <fullName evidence="4">Lipoxygenase domain-containing protein</fullName>
    </recommendedName>
</protein>
<evidence type="ECO:0000313" key="6">
    <source>
        <dbReference type="Proteomes" id="UP000242715"/>
    </source>
</evidence>
<keyword evidence="1" id="KW-0479">Metal-binding</keyword>
<feature type="domain" description="Lipoxygenase" evidence="4">
    <location>
        <begin position="1"/>
        <end position="61"/>
    </location>
</feature>
<dbReference type="GO" id="GO:0034440">
    <property type="term" value="P:lipid oxidation"/>
    <property type="evidence" value="ECO:0007669"/>
    <property type="project" value="InterPro"/>
</dbReference>
<dbReference type="EMBL" id="DF973240">
    <property type="protein sequence ID" value="GAU21995.1"/>
    <property type="molecule type" value="Genomic_DNA"/>
</dbReference>
<dbReference type="InterPro" id="IPR027433">
    <property type="entry name" value="Lipoxygenase_dom_3"/>
</dbReference>
<dbReference type="InterPro" id="IPR013819">
    <property type="entry name" value="LipOase_C"/>
</dbReference>
<dbReference type="Gene3D" id="3.10.450.60">
    <property type="match status" value="1"/>
</dbReference>
<dbReference type="Pfam" id="PF00305">
    <property type="entry name" value="Lipoxygenase"/>
    <property type="match status" value="1"/>
</dbReference>
<keyword evidence="2" id="KW-0223">Dioxygenase</keyword>
<keyword evidence="6" id="KW-1185">Reference proteome</keyword>
<evidence type="ECO:0000256" key="3">
    <source>
        <dbReference type="ARBA" id="ARBA00023002"/>
    </source>
</evidence>
<gene>
    <name evidence="5" type="ORF">TSUD_111350</name>
</gene>
<dbReference type="Proteomes" id="UP000242715">
    <property type="component" value="Unassembled WGS sequence"/>
</dbReference>
<dbReference type="PANTHER" id="PTHR11771">
    <property type="entry name" value="LIPOXYGENASE"/>
    <property type="match status" value="1"/>
</dbReference>
<keyword evidence="3" id="KW-0560">Oxidoreductase</keyword>
<dbReference type="Gene3D" id="4.10.372.10">
    <property type="entry name" value="Lipoxygenase-1, Domain 3"/>
    <property type="match status" value="1"/>
</dbReference>
<dbReference type="PROSITE" id="PS51393">
    <property type="entry name" value="LIPOXYGENASE_3"/>
    <property type="match status" value="1"/>
</dbReference>
<dbReference type="GO" id="GO:0046872">
    <property type="term" value="F:metal ion binding"/>
    <property type="evidence" value="ECO:0007669"/>
    <property type="project" value="UniProtKB-KW"/>
</dbReference>
<reference evidence="6" key="1">
    <citation type="journal article" date="2017" name="Front. Plant Sci.">
        <title>Climate Clever Clovers: New Paradigm to Reduce the Environmental Footprint of Ruminants by Breeding Low Methanogenic Forages Utilizing Haplotype Variation.</title>
        <authorList>
            <person name="Kaur P."/>
            <person name="Appels R."/>
            <person name="Bayer P.E."/>
            <person name="Keeble-Gagnere G."/>
            <person name="Wang J."/>
            <person name="Hirakawa H."/>
            <person name="Shirasawa K."/>
            <person name="Vercoe P."/>
            <person name="Stefanova K."/>
            <person name="Durmic Z."/>
            <person name="Nichols P."/>
            <person name="Revell C."/>
            <person name="Isobe S.N."/>
            <person name="Edwards D."/>
            <person name="Erskine W."/>
        </authorList>
    </citation>
    <scope>NUCLEOTIDE SEQUENCE [LARGE SCALE GENOMIC DNA]</scope>
    <source>
        <strain evidence="6">cv. Daliak</strain>
    </source>
</reference>
<name>A0A2Z6MG77_TRISU</name>
<dbReference type="AlphaFoldDB" id="A0A2Z6MG77"/>
<evidence type="ECO:0000256" key="1">
    <source>
        <dbReference type="ARBA" id="ARBA00022723"/>
    </source>
</evidence>
<accession>A0A2Z6MG77</accession>
<dbReference type="InterPro" id="IPR000907">
    <property type="entry name" value="LipOase"/>
</dbReference>